<keyword evidence="2" id="KW-1185">Reference proteome</keyword>
<dbReference type="AlphaFoldDB" id="A0A7W7QNY4"/>
<evidence type="ECO:0000313" key="1">
    <source>
        <dbReference type="EMBL" id="MBB4916939.1"/>
    </source>
</evidence>
<accession>A0A7W7QNY4</accession>
<dbReference type="EMBL" id="JACHJP010000004">
    <property type="protein sequence ID" value="MBB4916939.1"/>
    <property type="molecule type" value="Genomic_DNA"/>
</dbReference>
<organism evidence="1 2">
    <name type="scientific">Streptosporangium saharense</name>
    <dbReference type="NCBI Taxonomy" id="1706840"/>
    <lineage>
        <taxon>Bacteria</taxon>
        <taxon>Bacillati</taxon>
        <taxon>Actinomycetota</taxon>
        <taxon>Actinomycetes</taxon>
        <taxon>Streptosporangiales</taxon>
        <taxon>Streptosporangiaceae</taxon>
        <taxon>Streptosporangium</taxon>
    </lineage>
</organism>
<comment type="caution">
    <text evidence="1">The sequence shown here is derived from an EMBL/GenBank/DDBJ whole genome shotgun (WGS) entry which is preliminary data.</text>
</comment>
<evidence type="ECO:0008006" key="3">
    <source>
        <dbReference type="Google" id="ProtNLM"/>
    </source>
</evidence>
<sequence>MLVVLGGLGGCARSDSMTDGGSKLTEAQATARVEELIRQVVSGITPKPRMELIPTSLAEHPCIPNEGSALTGEIYVVRSYHLKDLPKDGLSAVAEKIRGNWESAGHKITMTYRFDEGEPRLSGETSDGFGLALDSTVEKELALLVQSPCFRPSTSPSATP</sequence>
<dbReference type="Proteomes" id="UP000552644">
    <property type="component" value="Unassembled WGS sequence"/>
</dbReference>
<gene>
    <name evidence="1" type="ORF">FHS44_004047</name>
</gene>
<name>A0A7W7QNY4_9ACTN</name>
<reference evidence="1 2" key="1">
    <citation type="submission" date="2020-08" db="EMBL/GenBank/DDBJ databases">
        <title>Genomic Encyclopedia of Type Strains, Phase III (KMG-III): the genomes of soil and plant-associated and newly described type strains.</title>
        <authorList>
            <person name="Whitman W."/>
        </authorList>
    </citation>
    <scope>NUCLEOTIDE SEQUENCE [LARGE SCALE GENOMIC DNA]</scope>
    <source>
        <strain evidence="1 2">CECT 8840</strain>
    </source>
</reference>
<proteinExistence type="predicted"/>
<dbReference type="RefSeq" id="WP_184716813.1">
    <property type="nucleotide sequence ID" value="NZ_JACHJP010000004.1"/>
</dbReference>
<protein>
    <recommendedName>
        <fullName evidence="3">Lipoprotein</fullName>
    </recommendedName>
</protein>
<evidence type="ECO:0000313" key="2">
    <source>
        <dbReference type="Proteomes" id="UP000552644"/>
    </source>
</evidence>